<protein>
    <recommendedName>
        <fullName evidence="8 9">Pyrroline-5-carboxylate reductase</fullName>
        <shortName evidence="8">P5C reductase</shortName>
        <shortName evidence="8">P5CR</shortName>
        <ecNumber evidence="8 9">1.5.1.2</ecNumber>
    </recommendedName>
    <alternativeName>
        <fullName evidence="8">PCA reductase</fullName>
    </alternativeName>
</protein>
<dbReference type="HAMAP" id="MF_01925">
    <property type="entry name" value="P5C_reductase"/>
    <property type="match status" value="1"/>
</dbReference>
<evidence type="ECO:0000256" key="2">
    <source>
        <dbReference type="ARBA" id="ARBA00005525"/>
    </source>
</evidence>
<proteinExistence type="inferred from homology"/>
<evidence type="ECO:0000256" key="3">
    <source>
        <dbReference type="ARBA" id="ARBA00022490"/>
    </source>
</evidence>
<keyword evidence="6 8" id="KW-0521">NADP</keyword>
<dbReference type="InterPro" id="IPR000304">
    <property type="entry name" value="Pyrroline-COOH_reductase"/>
</dbReference>
<feature type="domain" description="Pyrroline-5-carboxylate reductase dimerisation" evidence="13">
    <location>
        <begin position="163"/>
        <end position="259"/>
    </location>
</feature>
<dbReference type="AlphaFoldDB" id="A0A0B4XNU3"/>
<evidence type="ECO:0000259" key="13">
    <source>
        <dbReference type="Pfam" id="PF14748"/>
    </source>
</evidence>
<dbReference type="STRING" id="391936.S7S_18060"/>
<dbReference type="KEGG" id="apac:S7S_18060"/>
<evidence type="ECO:0000256" key="5">
    <source>
        <dbReference type="ARBA" id="ARBA00022650"/>
    </source>
</evidence>
<accession>A0A0B4XNU3</accession>
<dbReference type="GO" id="GO:0055129">
    <property type="term" value="P:L-proline biosynthetic process"/>
    <property type="evidence" value="ECO:0007669"/>
    <property type="project" value="UniProtKB-UniRule"/>
</dbReference>
<sequence length="287" mass="30609">MAQQVIGFIGAGNMATSLVGGMIAKGIRPARIWMSDPSEARLTELARQHRVHTTPRNDELAQRCDALVLAVKPQVMAEVCASLKPHFGERAPLIISIAAGVTVDNLRTWLGDVPVIRTMPNTPALVQAGATGLFAGPGVTEEHRALANQIMGSVGLSFWFEQESELDVVTAVSGSGPAYFFLLMEAMINAGEQLGLDSRTARQLVLQTAWGAAQLAITSEQSPAVLREQVTSPGGTTAAALNVFEQAGLRDLVDQALTAPDRPANLQNSAPPRYYRAALLRVPGRHD</sequence>
<evidence type="ECO:0000259" key="12">
    <source>
        <dbReference type="Pfam" id="PF03807"/>
    </source>
</evidence>
<keyword evidence="15" id="KW-1185">Reference proteome</keyword>
<dbReference type="GO" id="GO:0005737">
    <property type="term" value="C:cytoplasm"/>
    <property type="evidence" value="ECO:0007669"/>
    <property type="project" value="UniProtKB-SubCell"/>
</dbReference>
<dbReference type="Pfam" id="PF14748">
    <property type="entry name" value="P5CR_dimer"/>
    <property type="match status" value="1"/>
</dbReference>
<dbReference type="RefSeq" id="WP_052269278.1">
    <property type="nucleotide sequence ID" value="NZ_CP004387.1"/>
</dbReference>
<dbReference type="InterPro" id="IPR036291">
    <property type="entry name" value="NAD(P)-bd_dom_sf"/>
</dbReference>
<dbReference type="Pfam" id="PF03807">
    <property type="entry name" value="F420_oxidored"/>
    <property type="match status" value="1"/>
</dbReference>
<gene>
    <name evidence="8" type="primary">proC</name>
    <name evidence="14" type="ORF">S7S_18060</name>
</gene>
<dbReference type="Gene3D" id="3.40.50.720">
    <property type="entry name" value="NAD(P)-binding Rossmann-like Domain"/>
    <property type="match status" value="1"/>
</dbReference>
<keyword evidence="3 8" id="KW-0963">Cytoplasm</keyword>
<dbReference type="UniPathway" id="UPA00098">
    <property type="reaction ID" value="UER00361"/>
</dbReference>
<dbReference type="InterPro" id="IPR028939">
    <property type="entry name" value="P5C_Rdtase_cat_N"/>
</dbReference>
<comment type="catalytic activity">
    <reaction evidence="8">
        <text>L-proline + NAD(+) = (S)-1-pyrroline-5-carboxylate + NADH + 2 H(+)</text>
        <dbReference type="Rhea" id="RHEA:14105"/>
        <dbReference type="ChEBI" id="CHEBI:15378"/>
        <dbReference type="ChEBI" id="CHEBI:17388"/>
        <dbReference type="ChEBI" id="CHEBI:57540"/>
        <dbReference type="ChEBI" id="CHEBI:57945"/>
        <dbReference type="ChEBI" id="CHEBI:60039"/>
        <dbReference type="EC" id="1.5.1.2"/>
    </reaction>
</comment>
<dbReference type="PANTHER" id="PTHR11645:SF0">
    <property type="entry name" value="PYRROLINE-5-CARBOXYLATE REDUCTASE 3"/>
    <property type="match status" value="1"/>
</dbReference>
<dbReference type="NCBIfam" id="TIGR00112">
    <property type="entry name" value="proC"/>
    <property type="match status" value="1"/>
</dbReference>
<feature type="binding site" evidence="10">
    <location>
        <begin position="9"/>
        <end position="14"/>
    </location>
    <ligand>
        <name>NADP(+)</name>
        <dbReference type="ChEBI" id="CHEBI:58349"/>
    </ligand>
</feature>
<evidence type="ECO:0000313" key="14">
    <source>
        <dbReference type="EMBL" id="AJD50024.1"/>
    </source>
</evidence>
<evidence type="ECO:0000256" key="11">
    <source>
        <dbReference type="RuleBase" id="RU003903"/>
    </source>
</evidence>
<dbReference type="InterPro" id="IPR008927">
    <property type="entry name" value="6-PGluconate_DH-like_C_sf"/>
</dbReference>
<dbReference type="OrthoDB" id="9805754at2"/>
<evidence type="ECO:0000256" key="7">
    <source>
        <dbReference type="ARBA" id="ARBA00023002"/>
    </source>
</evidence>
<evidence type="ECO:0000256" key="9">
    <source>
        <dbReference type="NCBIfam" id="TIGR00112"/>
    </source>
</evidence>
<comment type="subcellular location">
    <subcellularLocation>
        <location evidence="1 8">Cytoplasm</location>
    </subcellularLocation>
</comment>
<dbReference type="PANTHER" id="PTHR11645">
    <property type="entry name" value="PYRROLINE-5-CARBOXYLATE REDUCTASE"/>
    <property type="match status" value="1"/>
</dbReference>
<evidence type="ECO:0000256" key="8">
    <source>
        <dbReference type="HAMAP-Rule" id="MF_01925"/>
    </source>
</evidence>
<dbReference type="FunFam" id="1.10.3730.10:FF:000001">
    <property type="entry name" value="Pyrroline-5-carboxylate reductase"/>
    <property type="match status" value="1"/>
</dbReference>
<organism evidence="14 15">
    <name type="scientific">Isoalcanivorax pacificus W11-5</name>
    <dbReference type="NCBI Taxonomy" id="391936"/>
    <lineage>
        <taxon>Bacteria</taxon>
        <taxon>Pseudomonadati</taxon>
        <taxon>Pseudomonadota</taxon>
        <taxon>Gammaproteobacteria</taxon>
        <taxon>Oceanospirillales</taxon>
        <taxon>Alcanivoracaceae</taxon>
        <taxon>Isoalcanivorax</taxon>
    </lineage>
</organism>
<dbReference type="EMBL" id="CP004387">
    <property type="protein sequence ID" value="AJD50024.1"/>
    <property type="molecule type" value="Genomic_DNA"/>
</dbReference>
<dbReference type="Proteomes" id="UP000006764">
    <property type="component" value="Chromosome"/>
</dbReference>
<dbReference type="PROSITE" id="PS00521">
    <property type="entry name" value="P5CR"/>
    <property type="match status" value="1"/>
</dbReference>
<evidence type="ECO:0000256" key="1">
    <source>
        <dbReference type="ARBA" id="ARBA00004496"/>
    </source>
</evidence>
<keyword evidence="5 8" id="KW-0641">Proline biosynthesis</keyword>
<name>A0A0B4XNU3_9GAMM</name>
<dbReference type="SUPFAM" id="SSF48179">
    <property type="entry name" value="6-phosphogluconate dehydrogenase C-terminal domain-like"/>
    <property type="match status" value="1"/>
</dbReference>
<evidence type="ECO:0000256" key="4">
    <source>
        <dbReference type="ARBA" id="ARBA00022605"/>
    </source>
</evidence>
<dbReference type="InterPro" id="IPR053790">
    <property type="entry name" value="P5CR-like_CS"/>
</dbReference>
<feature type="binding site" evidence="10">
    <location>
        <begin position="70"/>
        <end position="73"/>
    </location>
    <ligand>
        <name>NADP(+)</name>
        <dbReference type="ChEBI" id="CHEBI:58349"/>
    </ligand>
</feature>
<comment type="pathway">
    <text evidence="8 11">Amino-acid biosynthesis; L-proline biosynthesis; L-proline from L-glutamate 5-semialdehyde: step 1/1.</text>
</comment>
<evidence type="ECO:0000313" key="15">
    <source>
        <dbReference type="Proteomes" id="UP000006764"/>
    </source>
</evidence>
<dbReference type="InterPro" id="IPR029036">
    <property type="entry name" value="P5CR_dimer"/>
</dbReference>
<dbReference type="EC" id="1.5.1.2" evidence="8 9"/>
<reference evidence="14 15" key="1">
    <citation type="journal article" date="2012" name="J. Bacteriol.">
        <title>Genome sequence of an alkane-degrading bacterium, Alcanivorax pacificus type strain W11-5, isolated from deep sea sediment.</title>
        <authorList>
            <person name="Lai Q."/>
            <person name="Shao Z."/>
        </authorList>
    </citation>
    <scope>NUCLEOTIDE SEQUENCE [LARGE SCALE GENOMIC DNA]</scope>
    <source>
        <strain evidence="14 15">W11-5</strain>
    </source>
</reference>
<keyword evidence="4 8" id="KW-0028">Amino-acid biosynthesis</keyword>
<comment type="function">
    <text evidence="8">Catalyzes the reduction of 1-pyrroline-5-carboxylate (PCA) to L-proline.</text>
</comment>
<evidence type="ECO:0000256" key="6">
    <source>
        <dbReference type="ARBA" id="ARBA00022857"/>
    </source>
</evidence>
<feature type="binding site" evidence="10">
    <location>
        <position position="57"/>
    </location>
    <ligand>
        <name>NADPH</name>
        <dbReference type="ChEBI" id="CHEBI:57783"/>
    </ligand>
</feature>
<dbReference type="SUPFAM" id="SSF51735">
    <property type="entry name" value="NAD(P)-binding Rossmann-fold domains"/>
    <property type="match status" value="1"/>
</dbReference>
<dbReference type="FunFam" id="3.40.50.720:FF:000190">
    <property type="entry name" value="Pyrroline-5-carboxylate reductase"/>
    <property type="match status" value="1"/>
</dbReference>
<dbReference type="HOGENOM" id="CLU_042344_0_1_6"/>
<dbReference type="PIRSF" id="PIRSF000193">
    <property type="entry name" value="Pyrrol-5-carb_rd"/>
    <property type="match status" value="1"/>
</dbReference>
<keyword evidence="7 8" id="KW-0560">Oxidoreductase</keyword>
<feature type="domain" description="Pyrroline-5-carboxylate reductase catalytic N-terminal" evidence="12">
    <location>
        <begin position="6"/>
        <end position="100"/>
    </location>
</feature>
<dbReference type="Gene3D" id="1.10.3730.10">
    <property type="entry name" value="ProC C-terminal domain-like"/>
    <property type="match status" value="1"/>
</dbReference>
<comment type="catalytic activity">
    <reaction evidence="8 11">
        <text>L-proline + NADP(+) = (S)-1-pyrroline-5-carboxylate + NADPH + 2 H(+)</text>
        <dbReference type="Rhea" id="RHEA:14109"/>
        <dbReference type="ChEBI" id="CHEBI:15378"/>
        <dbReference type="ChEBI" id="CHEBI:17388"/>
        <dbReference type="ChEBI" id="CHEBI:57783"/>
        <dbReference type="ChEBI" id="CHEBI:58349"/>
        <dbReference type="ChEBI" id="CHEBI:60039"/>
        <dbReference type="EC" id="1.5.1.2"/>
    </reaction>
</comment>
<evidence type="ECO:0000256" key="10">
    <source>
        <dbReference type="PIRSR" id="PIRSR000193-1"/>
    </source>
</evidence>
<dbReference type="GO" id="GO:0004735">
    <property type="term" value="F:pyrroline-5-carboxylate reductase activity"/>
    <property type="evidence" value="ECO:0007669"/>
    <property type="project" value="UniProtKB-UniRule"/>
</dbReference>
<comment type="similarity">
    <text evidence="2 8 11">Belongs to the pyrroline-5-carboxylate reductase family.</text>
</comment>